<gene>
    <name evidence="1" type="ORF">TR125972</name>
</gene>
<reference evidence="1" key="1">
    <citation type="submission" date="2016-01" db="EMBL/GenBank/DDBJ databases">
        <title>Reference transcriptome for the parasite Schistocephalus solidus: insights into the molecular evolution of parasitism.</title>
        <authorList>
            <person name="Hebert F.O."/>
            <person name="Grambauer S."/>
            <person name="Barber I."/>
            <person name="Landry C.R."/>
            <person name="Aubin-Horth N."/>
        </authorList>
    </citation>
    <scope>NUCLEOTIDE SEQUENCE</scope>
</reference>
<evidence type="ECO:0000313" key="1">
    <source>
        <dbReference type="EMBL" id="JAP40477.1"/>
    </source>
</evidence>
<name>A0A0X3NSM1_SCHSO</name>
<accession>A0A0X3NSM1</accession>
<dbReference type="AlphaFoldDB" id="A0A0X3NSM1"/>
<dbReference type="EMBL" id="GEEE01022748">
    <property type="protein sequence ID" value="JAP40477.1"/>
    <property type="molecule type" value="Transcribed_RNA"/>
</dbReference>
<sequence length="106" mass="12444">MLKDGYVVGGRSKEKIMDVAYIFVFKAGCLRKNEISFVYGDKSRQFDIRHIFTKRTNSIYSRYTYIDMPISMRYTTYIGMLMIARVSEILGLSVQYDIVLYTCLVY</sequence>
<organism evidence="1">
    <name type="scientific">Schistocephalus solidus</name>
    <name type="common">Tapeworm</name>
    <dbReference type="NCBI Taxonomy" id="70667"/>
    <lineage>
        <taxon>Eukaryota</taxon>
        <taxon>Metazoa</taxon>
        <taxon>Spiralia</taxon>
        <taxon>Lophotrochozoa</taxon>
        <taxon>Platyhelminthes</taxon>
        <taxon>Cestoda</taxon>
        <taxon>Eucestoda</taxon>
        <taxon>Diphyllobothriidea</taxon>
        <taxon>Diphyllobothriidae</taxon>
        <taxon>Schistocephalus</taxon>
    </lineage>
</organism>
<proteinExistence type="predicted"/>
<protein>
    <submittedName>
        <fullName evidence="1">Uncharacterized protein</fullName>
    </submittedName>
</protein>
<dbReference type="EMBL" id="GEEE01017395">
    <property type="protein sequence ID" value="JAP45830.1"/>
    <property type="molecule type" value="Transcribed_RNA"/>
</dbReference>